<sequence length="94" mass="9845">MEIDKIIIPSTTGLMSVLPGHASIIAVLKSGVLSVHEGNEVIKYFISSGFALIHTNSYAEIIAVEAPSTNLEKAEAQIGVDVHVALNSALTGKC</sequence>
<dbReference type="SUPFAM" id="SSF51344">
    <property type="entry name" value="Epsilon subunit of F1F0-ATP synthase N-terminal domain"/>
    <property type="match status" value="1"/>
</dbReference>
<dbReference type="CDD" id="cd12152">
    <property type="entry name" value="F1-ATPase_delta"/>
    <property type="match status" value="1"/>
</dbReference>
<dbReference type="InterPro" id="IPR001469">
    <property type="entry name" value="ATP_synth_F1_dsu/esu"/>
</dbReference>
<evidence type="ECO:0000313" key="12">
    <source>
        <dbReference type="Proteomes" id="UP000027120"/>
    </source>
</evidence>
<keyword evidence="4" id="KW-0375">Hydrogen ion transport</keyword>
<organism evidence="11 12">
    <name type="scientific">Citrus sinensis</name>
    <name type="common">Sweet orange</name>
    <name type="synonym">Citrus aurantium var. sinensis</name>
    <dbReference type="NCBI Taxonomy" id="2711"/>
    <lineage>
        <taxon>Eukaryota</taxon>
        <taxon>Viridiplantae</taxon>
        <taxon>Streptophyta</taxon>
        <taxon>Embryophyta</taxon>
        <taxon>Tracheophyta</taxon>
        <taxon>Spermatophyta</taxon>
        <taxon>Magnoliopsida</taxon>
        <taxon>eudicotyledons</taxon>
        <taxon>Gunneridae</taxon>
        <taxon>Pentapetalae</taxon>
        <taxon>rosids</taxon>
        <taxon>malvids</taxon>
        <taxon>Sapindales</taxon>
        <taxon>Rutaceae</taxon>
        <taxon>Aurantioideae</taxon>
        <taxon>Citrus</taxon>
    </lineage>
</organism>
<dbReference type="InterPro" id="IPR036771">
    <property type="entry name" value="ATPsynth_dsu/esu_N"/>
</dbReference>
<evidence type="ECO:0000256" key="8">
    <source>
        <dbReference type="ARBA" id="ARBA00023128"/>
    </source>
</evidence>
<keyword evidence="3" id="KW-0813">Transport</keyword>
<dbReference type="InterPro" id="IPR020546">
    <property type="entry name" value="ATP_synth_F1_dsu/esu_N"/>
</dbReference>
<protein>
    <recommendedName>
        <fullName evidence="10">ATP synthase F1 complex delta/epsilon subunit N-terminal domain-containing protein</fullName>
    </recommendedName>
</protein>
<dbReference type="GO" id="GO:0046933">
    <property type="term" value="F:proton-transporting ATP synthase activity, rotational mechanism"/>
    <property type="evidence" value="ECO:0007669"/>
    <property type="project" value="InterPro"/>
</dbReference>
<evidence type="ECO:0000256" key="5">
    <source>
        <dbReference type="ARBA" id="ARBA00022792"/>
    </source>
</evidence>
<evidence type="ECO:0000313" key="11">
    <source>
        <dbReference type="EMBL" id="KDO85422.1"/>
    </source>
</evidence>
<dbReference type="Proteomes" id="UP000027120">
    <property type="component" value="Unassembled WGS sequence"/>
</dbReference>
<comment type="subcellular location">
    <subcellularLocation>
        <location evidence="1">Mitochondrion inner membrane</location>
    </subcellularLocation>
</comment>
<dbReference type="EMBL" id="KK784873">
    <property type="protein sequence ID" value="KDO85422.1"/>
    <property type="molecule type" value="Genomic_DNA"/>
</dbReference>
<evidence type="ECO:0000256" key="3">
    <source>
        <dbReference type="ARBA" id="ARBA00022448"/>
    </source>
</evidence>
<evidence type="ECO:0000256" key="4">
    <source>
        <dbReference type="ARBA" id="ARBA00022781"/>
    </source>
</evidence>
<gene>
    <name evidence="11" type="ORF">CISIN_1g041201mg</name>
</gene>
<keyword evidence="12" id="KW-1185">Reference proteome</keyword>
<feature type="domain" description="ATP synthase F1 complex delta/epsilon subunit N-terminal" evidence="10">
    <location>
        <begin position="2"/>
        <end position="57"/>
    </location>
</feature>
<comment type="similarity">
    <text evidence="2">Belongs to the ATPase epsilon chain family.</text>
</comment>
<dbReference type="STRING" id="2711.A0A067HC41"/>
<dbReference type="Pfam" id="PF02823">
    <property type="entry name" value="ATP-synt_DE_N"/>
    <property type="match status" value="1"/>
</dbReference>
<proteinExistence type="inferred from homology"/>
<name>A0A067HC41_CITSI</name>
<dbReference type="PANTHER" id="PTHR13822:SF7">
    <property type="entry name" value="ATP SYNTHASE SUBUNIT DELTA, MITOCHONDRIAL"/>
    <property type="match status" value="1"/>
</dbReference>
<keyword evidence="9" id="KW-0472">Membrane</keyword>
<keyword evidence="8" id="KW-0496">Mitochondrion</keyword>
<evidence type="ECO:0000256" key="1">
    <source>
        <dbReference type="ARBA" id="ARBA00004273"/>
    </source>
</evidence>
<dbReference type="GO" id="GO:0005743">
    <property type="term" value="C:mitochondrial inner membrane"/>
    <property type="evidence" value="ECO:0007669"/>
    <property type="project" value="UniProtKB-SubCell"/>
</dbReference>
<accession>A0A067HC41</accession>
<evidence type="ECO:0000256" key="6">
    <source>
        <dbReference type="ARBA" id="ARBA00022946"/>
    </source>
</evidence>
<evidence type="ECO:0000256" key="7">
    <source>
        <dbReference type="ARBA" id="ARBA00023065"/>
    </source>
</evidence>
<keyword evidence="6" id="KW-0809">Transit peptide</keyword>
<evidence type="ECO:0000256" key="2">
    <source>
        <dbReference type="ARBA" id="ARBA00005712"/>
    </source>
</evidence>
<evidence type="ECO:0000256" key="9">
    <source>
        <dbReference type="ARBA" id="ARBA00023136"/>
    </source>
</evidence>
<dbReference type="AlphaFoldDB" id="A0A067HC41"/>
<dbReference type="Gene3D" id="2.60.15.10">
    <property type="entry name" value="F0F1 ATP synthase delta/epsilon subunit, N-terminal"/>
    <property type="match status" value="1"/>
</dbReference>
<dbReference type="PANTHER" id="PTHR13822">
    <property type="entry name" value="ATP SYNTHASE DELTA/EPSILON CHAIN"/>
    <property type="match status" value="1"/>
</dbReference>
<dbReference type="GO" id="GO:0045259">
    <property type="term" value="C:proton-transporting ATP synthase complex"/>
    <property type="evidence" value="ECO:0007669"/>
    <property type="project" value="InterPro"/>
</dbReference>
<evidence type="ECO:0000259" key="10">
    <source>
        <dbReference type="Pfam" id="PF02823"/>
    </source>
</evidence>
<keyword evidence="5" id="KW-0999">Mitochondrion inner membrane</keyword>
<reference evidence="11 12" key="1">
    <citation type="submission" date="2014-04" db="EMBL/GenBank/DDBJ databases">
        <authorList>
            <consortium name="International Citrus Genome Consortium"/>
            <person name="Gmitter F."/>
            <person name="Chen C."/>
            <person name="Farmerie W."/>
            <person name="Harkins T."/>
            <person name="Desany B."/>
            <person name="Mohiuddin M."/>
            <person name="Kodira C."/>
            <person name="Borodovsky M."/>
            <person name="Lomsadze A."/>
            <person name="Burns P."/>
            <person name="Jenkins J."/>
            <person name="Prochnik S."/>
            <person name="Shu S."/>
            <person name="Chapman J."/>
            <person name="Pitluck S."/>
            <person name="Schmutz J."/>
            <person name="Rokhsar D."/>
        </authorList>
    </citation>
    <scope>NUCLEOTIDE SEQUENCE</scope>
</reference>
<keyword evidence="7" id="KW-0406">Ion transport</keyword>
<dbReference type="SMR" id="A0A067HC41"/>